<sequence>MYHLITGLYAEWTKKPRFNVLIVGPSGVGKSCLLEKIKSLYLKRPALPPNKIAPTVGQNVLELTLPNMHMHFWDLGGSPSVRTLWSKYYDESDAVVWVVDARHFLALHTQNHNQPQSDIKGKGRPVPPDAETEAFDARESSWKLLSDLLIHPSLEGRPILILANKADECESVSADLARTIRNWFAEKLARIDEDPESSSLSAGGRTDNVFADNEEETYRQPVAAGSTLTGREHDWDVLLASAIEGIGVHDAVDWLSIRVQASQAGRAR</sequence>
<dbReference type="GeneID" id="40727857"/>
<organism evidence="6 7">
    <name type="scientific">Sporisorium graminicola</name>
    <dbReference type="NCBI Taxonomy" id="280036"/>
    <lineage>
        <taxon>Eukaryota</taxon>
        <taxon>Fungi</taxon>
        <taxon>Dikarya</taxon>
        <taxon>Basidiomycota</taxon>
        <taxon>Ustilaginomycotina</taxon>
        <taxon>Ustilaginomycetes</taxon>
        <taxon>Ustilaginales</taxon>
        <taxon>Ustilaginaceae</taxon>
        <taxon>Sporisorium</taxon>
    </lineage>
</organism>
<dbReference type="GO" id="GO:0046872">
    <property type="term" value="F:metal ion binding"/>
    <property type="evidence" value="ECO:0007669"/>
    <property type="project" value="UniProtKB-KW"/>
</dbReference>
<gene>
    <name evidence="6" type="ORF">EX895_004962</name>
</gene>
<feature type="region of interest" description="Disordered" evidence="5">
    <location>
        <begin position="195"/>
        <end position="217"/>
    </location>
</feature>
<dbReference type="GO" id="GO:0043001">
    <property type="term" value="P:Golgi to plasma membrane protein transport"/>
    <property type="evidence" value="ECO:0007669"/>
    <property type="project" value="TreeGrafter"/>
</dbReference>
<evidence type="ECO:0000256" key="3">
    <source>
        <dbReference type="PIRSR" id="PIRSR606689-1"/>
    </source>
</evidence>
<evidence type="ECO:0000256" key="2">
    <source>
        <dbReference type="ARBA" id="ARBA00023134"/>
    </source>
</evidence>
<dbReference type="GO" id="GO:0006886">
    <property type="term" value="P:intracellular protein transport"/>
    <property type="evidence" value="ECO:0007669"/>
    <property type="project" value="TreeGrafter"/>
</dbReference>
<evidence type="ECO:0000256" key="5">
    <source>
        <dbReference type="SAM" id="MobiDB-lite"/>
    </source>
</evidence>
<dbReference type="GO" id="GO:0034067">
    <property type="term" value="P:protein localization to Golgi apparatus"/>
    <property type="evidence" value="ECO:0007669"/>
    <property type="project" value="TreeGrafter"/>
</dbReference>
<feature type="binding site" evidence="4">
    <location>
        <position position="55"/>
    </location>
    <ligand>
        <name>Mg(2+)</name>
        <dbReference type="ChEBI" id="CHEBI:18420"/>
    </ligand>
</feature>
<dbReference type="PANTHER" id="PTHR45909">
    <property type="entry name" value="ADP-RIBOSYLATION FACTOR-RELATED PROTEIN 1"/>
    <property type="match status" value="1"/>
</dbReference>
<keyword evidence="7" id="KW-1185">Reference proteome</keyword>
<protein>
    <recommendedName>
        <fullName evidence="8">ADP-ribosylation factor-like protein 3</fullName>
    </recommendedName>
</protein>
<keyword evidence="2 3" id="KW-0342">GTP-binding</keyword>
<dbReference type="PRINTS" id="PR00449">
    <property type="entry name" value="RASTRNSFRMNG"/>
</dbReference>
<proteinExistence type="predicted"/>
<feature type="binding site" evidence="4">
    <location>
        <position position="31"/>
    </location>
    <ligand>
        <name>Mg(2+)</name>
        <dbReference type="ChEBI" id="CHEBI:18420"/>
    </ligand>
</feature>
<dbReference type="InterPro" id="IPR024156">
    <property type="entry name" value="Small_GTPase_ARF"/>
</dbReference>
<dbReference type="GO" id="GO:0003924">
    <property type="term" value="F:GTPase activity"/>
    <property type="evidence" value="ECO:0007669"/>
    <property type="project" value="InterPro"/>
</dbReference>
<evidence type="ECO:0000313" key="7">
    <source>
        <dbReference type="Proteomes" id="UP000306050"/>
    </source>
</evidence>
<dbReference type="EMBL" id="SRRM01000018">
    <property type="protein sequence ID" value="TKY86137.1"/>
    <property type="molecule type" value="Genomic_DNA"/>
</dbReference>
<dbReference type="RefSeq" id="XP_029738122.1">
    <property type="nucleotide sequence ID" value="XM_029885556.1"/>
</dbReference>
<dbReference type="Gene3D" id="3.40.50.300">
    <property type="entry name" value="P-loop containing nucleotide triphosphate hydrolases"/>
    <property type="match status" value="1"/>
</dbReference>
<dbReference type="KEGG" id="sgra:EX895_004962"/>
<accession>A0A4U7KQG7</accession>
<dbReference type="PANTHER" id="PTHR45909:SF1">
    <property type="entry name" value="ADP-RIBOSYLATION FACTOR-RELATED PROTEIN 1"/>
    <property type="match status" value="1"/>
</dbReference>
<dbReference type="SUPFAM" id="SSF52540">
    <property type="entry name" value="P-loop containing nucleoside triphosphate hydrolases"/>
    <property type="match status" value="1"/>
</dbReference>
<reference evidence="6 7" key="1">
    <citation type="submission" date="2019-05" db="EMBL/GenBank/DDBJ databases">
        <title>Sporisorium graminicola CBS 10092 draft sequencing and annotation.</title>
        <authorList>
            <person name="Solano-Gonzalez S."/>
            <person name="Caddick M.X."/>
            <person name="Darby A."/>
        </authorList>
    </citation>
    <scope>NUCLEOTIDE SEQUENCE [LARGE SCALE GENOMIC DNA]</scope>
    <source>
        <strain evidence="6 7">CBS 10092</strain>
    </source>
</reference>
<comment type="caution">
    <text evidence="6">The sequence shown here is derived from an EMBL/GenBank/DDBJ whole genome shotgun (WGS) entry which is preliminary data.</text>
</comment>
<keyword evidence="4" id="KW-0460">Magnesium</keyword>
<keyword evidence="4" id="KW-0479">Metal-binding</keyword>
<name>A0A4U7KQG7_9BASI</name>
<dbReference type="InterPro" id="IPR006689">
    <property type="entry name" value="Small_GTPase_ARF/SAR"/>
</dbReference>
<dbReference type="OrthoDB" id="414781at2759"/>
<dbReference type="InterPro" id="IPR027417">
    <property type="entry name" value="P-loop_NTPase"/>
</dbReference>
<feature type="binding site" evidence="3">
    <location>
        <begin position="24"/>
        <end position="31"/>
    </location>
    <ligand>
        <name>GTP</name>
        <dbReference type="ChEBI" id="CHEBI:37565"/>
    </ligand>
</feature>
<dbReference type="GO" id="GO:0005525">
    <property type="term" value="F:GTP binding"/>
    <property type="evidence" value="ECO:0007669"/>
    <property type="project" value="UniProtKB-KW"/>
</dbReference>
<dbReference type="AlphaFoldDB" id="A0A4U7KQG7"/>
<feature type="binding site" evidence="3">
    <location>
        <position position="77"/>
    </location>
    <ligand>
        <name>GTP</name>
        <dbReference type="ChEBI" id="CHEBI:37565"/>
    </ligand>
</feature>
<dbReference type="PROSITE" id="PS51417">
    <property type="entry name" value="ARF"/>
    <property type="match status" value="1"/>
</dbReference>
<evidence type="ECO:0000313" key="6">
    <source>
        <dbReference type="EMBL" id="TKY86137.1"/>
    </source>
</evidence>
<keyword evidence="1 3" id="KW-0547">Nucleotide-binding</keyword>
<evidence type="ECO:0000256" key="4">
    <source>
        <dbReference type="PIRSR" id="PIRSR606689-2"/>
    </source>
</evidence>
<dbReference type="GO" id="GO:0005794">
    <property type="term" value="C:Golgi apparatus"/>
    <property type="evidence" value="ECO:0007669"/>
    <property type="project" value="TreeGrafter"/>
</dbReference>
<dbReference type="Proteomes" id="UP000306050">
    <property type="component" value="Chromosome SGRAM_5"/>
</dbReference>
<dbReference type="Pfam" id="PF00025">
    <property type="entry name" value="Arf"/>
    <property type="match status" value="1"/>
</dbReference>
<feature type="region of interest" description="Disordered" evidence="5">
    <location>
        <begin position="112"/>
        <end position="131"/>
    </location>
</feature>
<evidence type="ECO:0008006" key="8">
    <source>
        <dbReference type="Google" id="ProtNLM"/>
    </source>
</evidence>
<evidence type="ECO:0000256" key="1">
    <source>
        <dbReference type="ARBA" id="ARBA00022741"/>
    </source>
</evidence>